<gene>
    <name evidence="2" type="ORF">BSTOLATCC_MIC61159</name>
</gene>
<feature type="transmembrane region" description="Helical" evidence="1">
    <location>
        <begin position="78"/>
        <end position="99"/>
    </location>
</feature>
<reference evidence="2" key="1">
    <citation type="submission" date="2021-09" db="EMBL/GenBank/DDBJ databases">
        <authorList>
            <consortium name="AG Swart"/>
            <person name="Singh M."/>
            <person name="Singh A."/>
            <person name="Seah K."/>
            <person name="Emmerich C."/>
        </authorList>
    </citation>
    <scope>NUCLEOTIDE SEQUENCE</scope>
    <source>
        <strain evidence="2">ATCC30299</strain>
    </source>
</reference>
<evidence type="ECO:0000256" key="1">
    <source>
        <dbReference type="SAM" id="Phobius"/>
    </source>
</evidence>
<name>A0AAU9KCE8_9CILI</name>
<keyword evidence="1" id="KW-0812">Transmembrane</keyword>
<keyword evidence="3" id="KW-1185">Reference proteome</keyword>
<evidence type="ECO:0000313" key="3">
    <source>
        <dbReference type="Proteomes" id="UP001162131"/>
    </source>
</evidence>
<dbReference type="AlphaFoldDB" id="A0AAU9KCE8"/>
<keyword evidence="1" id="KW-0472">Membrane</keyword>
<sequence length="155" mass="18080">MEEEYIKLFLIWNLAFTFIANSPFILAIAIVLNIDDGSCDKPIRQWLIVWEAVNCFLIVIFSILIIEKINKKIQKFLLIFIFIPGRLFSVAWVIVGSLWEFKSDDCYDDFYNGWALNLATLIVDYISIGAFFCLLCYIGMCSCLTHMFRGWKITF</sequence>
<feature type="transmembrane region" description="Helical" evidence="1">
    <location>
        <begin position="46"/>
        <end position="66"/>
    </location>
</feature>
<comment type="caution">
    <text evidence="2">The sequence shown here is derived from an EMBL/GenBank/DDBJ whole genome shotgun (WGS) entry which is preliminary data.</text>
</comment>
<feature type="transmembrane region" description="Helical" evidence="1">
    <location>
        <begin position="12"/>
        <end position="34"/>
    </location>
</feature>
<feature type="transmembrane region" description="Helical" evidence="1">
    <location>
        <begin position="119"/>
        <end position="140"/>
    </location>
</feature>
<dbReference type="Proteomes" id="UP001162131">
    <property type="component" value="Unassembled WGS sequence"/>
</dbReference>
<evidence type="ECO:0000313" key="2">
    <source>
        <dbReference type="EMBL" id="CAG9334547.1"/>
    </source>
</evidence>
<protein>
    <submittedName>
        <fullName evidence="2">Uncharacterized protein</fullName>
    </submittedName>
</protein>
<keyword evidence="1" id="KW-1133">Transmembrane helix</keyword>
<dbReference type="EMBL" id="CAJZBQ010000058">
    <property type="protein sequence ID" value="CAG9334547.1"/>
    <property type="molecule type" value="Genomic_DNA"/>
</dbReference>
<organism evidence="2 3">
    <name type="scientific">Blepharisma stoltei</name>
    <dbReference type="NCBI Taxonomy" id="1481888"/>
    <lineage>
        <taxon>Eukaryota</taxon>
        <taxon>Sar</taxon>
        <taxon>Alveolata</taxon>
        <taxon>Ciliophora</taxon>
        <taxon>Postciliodesmatophora</taxon>
        <taxon>Heterotrichea</taxon>
        <taxon>Heterotrichida</taxon>
        <taxon>Blepharismidae</taxon>
        <taxon>Blepharisma</taxon>
    </lineage>
</organism>
<accession>A0AAU9KCE8</accession>
<proteinExistence type="predicted"/>